<evidence type="ECO:0000313" key="2">
    <source>
        <dbReference type="EMBL" id="CAD9479085.1"/>
    </source>
</evidence>
<dbReference type="SUPFAM" id="SSF52833">
    <property type="entry name" value="Thioredoxin-like"/>
    <property type="match status" value="1"/>
</dbReference>
<dbReference type="InterPro" id="IPR002109">
    <property type="entry name" value="Glutaredoxin"/>
</dbReference>
<reference evidence="2" key="1">
    <citation type="submission" date="2021-01" db="EMBL/GenBank/DDBJ databases">
        <authorList>
            <person name="Corre E."/>
            <person name="Pelletier E."/>
            <person name="Niang G."/>
            <person name="Scheremetjew M."/>
            <person name="Finn R."/>
            <person name="Kale V."/>
            <person name="Holt S."/>
            <person name="Cochrane G."/>
            <person name="Meng A."/>
            <person name="Brown T."/>
            <person name="Cohen L."/>
        </authorList>
    </citation>
    <scope>NUCLEOTIDE SEQUENCE</scope>
    <source>
        <strain evidence="2">CCMP1381</strain>
    </source>
</reference>
<name>A0A7S2MEG7_9STRA</name>
<dbReference type="InterPro" id="IPR014025">
    <property type="entry name" value="Glutaredoxin_subgr"/>
</dbReference>
<dbReference type="InterPro" id="IPR036249">
    <property type="entry name" value="Thioredoxin-like_sf"/>
</dbReference>
<dbReference type="GO" id="GO:0015038">
    <property type="term" value="F:glutathione disulfide oxidoreductase activity"/>
    <property type="evidence" value="ECO:0007669"/>
    <property type="project" value="TreeGrafter"/>
</dbReference>
<evidence type="ECO:0000259" key="1">
    <source>
        <dbReference type="Pfam" id="PF00462"/>
    </source>
</evidence>
<protein>
    <recommendedName>
        <fullName evidence="1">Glutaredoxin domain-containing protein</fullName>
    </recommendedName>
</protein>
<dbReference type="GO" id="GO:0034599">
    <property type="term" value="P:cellular response to oxidative stress"/>
    <property type="evidence" value="ECO:0007669"/>
    <property type="project" value="TreeGrafter"/>
</dbReference>
<dbReference type="Gene3D" id="3.40.30.10">
    <property type="entry name" value="Glutaredoxin"/>
    <property type="match status" value="1"/>
</dbReference>
<feature type="domain" description="Glutaredoxin" evidence="1">
    <location>
        <begin position="72"/>
        <end position="136"/>
    </location>
</feature>
<dbReference type="CDD" id="cd03419">
    <property type="entry name" value="GRX_GRXh_1_2_like"/>
    <property type="match status" value="1"/>
</dbReference>
<dbReference type="PANTHER" id="PTHR45694:SF18">
    <property type="entry name" value="GLUTAREDOXIN-1-RELATED"/>
    <property type="match status" value="1"/>
</dbReference>
<dbReference type="PRINTS" id="PR00160">
    <property type="entry name" value="GLUTAREDOXIN"/>
</dbReference>
<dbReference type="PANTHER" id="PTHR45694">
    <property type="entry name" value="GLUTAREDOXIN 2"/>
    <property type="match status" value="1"/>
</dbReference>
<gene>
    <name evidence="2" type="ORF">DSPE1174_LOCUS29464</name>
</gene>
<dbReference type="GO" id="GO:0005737">
    <property type="term" value="C:cytoplasm"/>
    <property type="evidence" value="ECO:0007669"/>
    <property type="project" value="TreeGrafter"/>
</dbReference>
<dbReference type="AlphaFoldDB" id="A0A7S2MEG7"/>
<sequence length="157" mass="17009">MNFCQRTALSTSRHLRFKSTGIIGVTSQSVSLHTSSTKNTHLPWITPTRSFSGDSSCDATLKVRELIAAEDILIFSKTTCGFCARVKTAAMKLGVLERATIVELNVVPDGSDLQTSLMELTGQRTVPNVFVKGTHIGGCDDTMQSIDQGDFLKLLNA</sequence>
<dbReference type="EMBL" id="HBGS01056555">
    <property type="protein sequence ID" value="CAD9479085.1"/>
    <property type="molecule type" value="Transcribed_RNA"/>
</dbReference>
<dbReference type="PROSITE" id="PS51354">
    <property type="entry name" value="GLUTAREDOXIN_2"/>
    <property type="match status" value="1"/>
</dbReference>
<dbReference type="Pfam" id="PF00462">
    <property type="entry name" value="Glutaredoxin"/>
    <property type="match status" value="1"/>
</dbReference>
<accession>A0A7S2MEG7</accession>
<organism evidence="2">
    <name type="scientific">Octactis speculum</name>
    <dbReference type="NCBI Taxonomy" id="3111310"/>
    <lineage>
        <taxon>Eukaryota</taxon>
        <taxon>Sar</taxon>
        <taxon>Stramenopiles</taxon>
        <taxon>Ochrophyta</taxon>
        <taxon>Dictyochophyceae</taxon>
        <taxon>Dictyochales</taxon>
        <taxon>Dictyochaceae</taxon>
        <taxon>Octactis</taxon>
    </lineage>
</organism>
<proteinExistence type="predicted"/>